<feature type="compositionally biased region" description="Basic and acidic residues" evidence="1">
    <location>
        <begin position="76"/>
        <end position="93"/>
    </location>
</feature>
<dbReference type="OrthoDB" id="10375173at2759"/>
<feature type="compositionally biased region" description="Polar residues" evidence="1">
    <location>
        <begin position="298"/>
        <end position="315"/>
    </location>
</feature>
<comment type="caution">
    <text evidence="2">The sequence shown here is derived from an EMBL/GenBank/DDBJ whole genome shotgun (WGS) entry which is preliminary data.</text>
</comment>
<protein>
    <submittedName>
        <fullName evidence="2">Uncharacterized protein</fullName>
    </submittedName>
</protein>
<proteinExistence type="predicted"/>
<feature type="compositionally biased region" description="Acidic residues" evidence="1">
    <location>
        <begin position="215"/>
        <end position="240"/>
    </location>
</feature>
<gene>
    <name evidence="2" type="ORF">AK812_SmicGene23301</name>
</gene>
<name>A0A1Q9DHJ0_SYMMI</name>
<dbReference type="AlphaFoldDB" id="A0A1Q9DHJ0"/>
<evidence type="ECO:0000313" key="2">
    <source>
        <dbReference type="EMBL" id="OLP94645.1"/>
    </source>
</evidence>
<feature type="region of interest" description="Disordered" evidence="1">
    <location>
        <begin position="208"/>
        <end position="254"/>
    </location>
</feature>
<reference evidence="2 3" key="1">
    <citation type="submission" date="2016-02" db="EMBL/GenBank/DDBJ databases">
        <title>Genome analysis of coral dinoflagellate symbionts highlights evolutionary adaptations to a symbiotic lifestyle.</title>
        <authorList>
            <person name="Aranda M."/>
            <person name="Li Y."/>
            <person name="Liew Y.J."/>
            <person name="Baumgarten S."/>
            <person name="Simakov O."/>
            <person name="Wilson M."/>
            <person name="Piel J."/>
            <person name="Ashoor H."/>
            <person name="Bougouffa S."/>
            <person name="Bajic V.B."/>
            <person name="Ryu T."/>
            <person name="Ravasi T."/>
            <person name="Bayer T."/>
            <person name="Micklem G."/>
            <person name="Kim H."/>
            <person name="Bhak J."/>
            <person name="Lajeunesse T.C."/>
            <person name="Voolstra C.R."/>
        </authorList>
    </citation>
    <scope>NUCLEOTIDE SEQUENCE [LARGE SCALE GENOMIC DNA]</scope>
    <source>
        <strain evidence="2 3">CCMP2467</strain>
    </source>
</reference>
<sequence length="329" mass="35278">MAYPGDFEAQAEEELRGYLAPHQRQSQRRPRCELETLLDAFRSASATPLLRRAVDEALAEELGSTGLVGSPSPSGPREDRPLSWASRETEDRLPRRHAKATAASHSILERIASLQPELSPKLLEFIESQGDQVIDECMHSDAALQQHVEAGLVALFAAEERAADPGASQIFRTGPGHRLPGGNAAKAEGVRTIKASARIPEDLDLRKKKKISCEQEQEWDGDGRDDGDDDGDDDDGDDPTEMPSKQDAVLAPAGAQAAMEWLKAMVKAANDGGTASQVGSLEQLLRRPETVDFTKMLQQGMTTPQPSVGSNSVPSTPAEAAAPTRSAGA</sequence>
<organism evidence="2 3">
    <name type="scientific">Symbiodinium microadriaticum</name>
    <name type="common">Dinoflagellate</name>
    <name type="synonym">Zooxanthella microadriatica</name>
    <dbReference type="NCBI Taxonomy" id="2951"/>
    <lineage>
        <taxon>Eukaryota</taxon>
        <taxon>Sar</taxon>
        <taxon>Alveolata</taxon>
        <taxon>Dinophyceae</taxon>
        <taxon>Suessiales</taxon>
        <taxon>Symbiodiniaceae</taxon>
        <taxon>Symbiodinium</taxon>
    </lineage>
</organism>
<keyword evidence="3" id="KW-1185">Reference proteome</keyword>
<dbReference type="EMBL" id="LSRX01000534">
    <property type="protein sequence ID" value="OLP94645.1"/>
    <property type="molecule type" value="Genomic_DNA"/>
</dbReference>
<evidence type="ECO:0000313" key="3">
    <source>
        <dbReference type="Proteomes" id="UP000186817"/>
    </source>
</evidence>
<evidence type="ECO:0000256" key="1">
    <source>
        <dbReference type="SAM" id="MobiDB-lite"/>
    </source>
</evidence>
<accession>A0A1Q9DHJ0</accession>
<dbReference type="Proteomes" id="UP000186817">
    <property type="component" value="Unassembled WGS sequence"/>
</dbReference>
<feature type="region of interest" description="Disordered" evidence="1">
    <location>
        <begin position="62"/>
        <end position="101"/>
    </location>
</feature>
<feature type="region of interest" description="Disordered" evidence="1">
    <location>
        <begin position="298"/>
        <end position="329"/>
    </location>
</feature>